<dbReference type="InterPro" id="IPR050471">
    <property type="entry name" value="AB_hydrolase"/>
</dbReference>
<dbReference type="EMBL" id="LK052937">
    <property type="protein sequence ID" value="CDR37046.1"/>
    <property type="molecule type" value="Genomic_DNA"/>
</dbReference>
<dbReference type="AlphaFoldDB" id="A0A061AQQ6"/>
<dbReference type="PANTHER" id="PTHR43433">
    <property type="entry name" value="HYDROLASE, ALPHA/BETA FOLD FAMILY PROTEIN"/>
    <property type="match status" value="1"/>
</dbReference>
<feature type="region of interest" description="Disordered" evidence="1">
    <location>
        <begin position="404"/>
        <end position="447"/>
    </location>
</feature>
<name>A0A061AQQ6_RHOTO</name>
<sequence>MPHVRIPGDVSVYYEFHTASGAHDATKPSLLLIAPSWTNATFLGPYVEAFKRDFSVCCVELRGHGRTRGGVRPTYDYFCGAADLAFTMEALNLPPSHVFGAGGEAFAAALKLAVLFPRQVLSLSLVGATGLFQPPRNIKAFEEVDEQWSNPDDEEVWQNECMGAVGQFLLTKEEGFEEAWDAVLSAVVRLYNPYKPEYIWMSSTPNHRHPRLTPDTLAKLRQPILILQGEQDLCFPVEDVADTVKHFTGSQGLQFHTVPDGPHLLAITHAPSVINMMQAFLLKHVRPPTSAIPFDFRSALQSASSIAGNPDIAHRDPRAPDAFSLLDQEEYEAGAKRFENMKRRGDKCKLDLPMCFEKNDWEEGAAQQRRWTWSRRREYAQQRQDVRPMSVLSLGDGIAVEVERRETTGRTGAVGSRATVDARRSDDEEEDIPPPVPQKDFGALRIR</sequence>
<evidence type="ECO:0000313" key="2">
    <source>
        <dbReference type="EMBL" id="CDR37046.1"/>
    </source>
</evidence>
<dbReference type="SUPFAM" id="SSF53474">
    <property type="entry name" value="alpha/beta-Hydrolases"/>
    <property type="match status" value="1"/>
</dbReference>
<dbReference type="OrthoDB" id="19657at2759"/>
<proteinExistence type="predicted"/>
<reference evidence="2" key="1">
    <citation type="journal article" date="2014" name="Genome Announc.">
        <title>Draft genome sequence of Rhodosporidium toruloides CECT1137, an oleaginous yeast of biotechnological interest.</title>
        <authorList>
            <person name="Morin N."/>
            <person name="Calcas X."/>
            <person name="Devillers H."/>
            <person name="Durrens P."/>
            <person name="Sherman D.J."/>
            <person name="Nicaud J.-M."/>
            <person name="Neuveglise C."/>
        </authorList>
    </citation>
    <scope>NUCLEOTIDE SEQUENCE</scope>
    <source>
        <strain evidence="2">CECT1137</strain>
    </source>
</reference>
<gene>
    <name evidence="2" type="ORF">RHTO0S_02e10154g</name>
</gene>
<organism evidence="2">
    <name type="scientific">Rhodotorula toruloides</name>
    <name type="common">Yeast</name>
    <name type="synonym">Rhodosporidium toruloides</name>
    <dbReference type="NCBI Taxonomy" id="5286"/>
    <lineage>
        <taxon>Eukaryota</taxon>
        <taxon>Fungi</taxon>
        <taxon>Dikarya</taxon>
        <taxon>Basidiomycota</taxon>
        <taxon>Pucciniomycotina</taxon>
        <taxon>Microbotryomycetes</taxon>
        <taxon>Sporidiobolales</taxon>
        <taxon>Sporidiobolaceae</taxon>
        <taxon>Rhodotorula</taxon>
    </lineage>
</organism>
<dbReference type="Gene3D" id="3.40.50.1820">
    <property type="entry name" value="alpha/beta hydrolase"/>
    <property type="match status" value="1"/>
</dbReference>
<dbReference type="PANTHER" id="PTHR43433:SF5">
    <property type="entry name" value="AB HYDROLASE-1 DOMAIN-CONTAINING PROTEIN"/>
    <property type="match status" value="1"/>
</dbReference>
<dbReference type="InterPro" id="IPR029058">
    <property type="entry name" value="AB_hydrolase_fold"/>
</dbReference>
<evidence type="ECO:0000256" key="1">
    <source>
        <dbReference type="SAM" id="MobiDB-lite"/>
    </source>
</evidence>
<protein>
    <submittedName>
        <fullName evidence="2">RHTO0S02e10154g1_1</fullName>
    </submittedName>
</protein>
<accession>A0A061AQQ6</accession>